<feature type="transmembrane region" description="Helical" evidence="5">
    <location>
        <begin position="331"/>
        <end position="349"/>
    </location>
</feature>
<feature type="transmembrane region" description="Helical" evidence="5">
    <location>
        <begin position="149"/>
        <end position="172"/>
    </location>
</feature>
<dbReference type="OrthoDB" id="9762947at2"/>
<feature type="transmembrane region" description="Helical" evidence="5">
    <location>
        <begin position="87"/>
        <end position="117"/>
    </location>
</feature>
<feature type="transmembrane region" description="Helical" evidence="5">
    <location>
        <begin position="388"/>
        <end position="405"/>
    </location>
</feature>
<feature type="transmembrane region" description="Helical" evidence="5">
    <location>
        <begin position="273"/>
        <end position="295"/>
    </location>
</feature>
<dbReference type="PANTHER" id="PTHR42770:SF8">
    <property type="entry name" value="PUTRESCINE IMPORTER PUUP"/>
    <property type="match status" value="1"/>
</dbReference>
<evidence type="ECO:0000256" key="4">
    <source>
        <dbReference type="ARBA" id="ARBA00023136"/>
    </source>
</evidence>
<dbReference type="PIRSF" id="PIRSF006060">
    <property type="entry name" value="AA_transporter"/>
    <property type="match status" value="1"/>
</dbReference>
<evidence type="ECO:0000313" key="7">
    <source>
        <dbReference type="EMBL" id="ATY86064.1"/>
    </source>
</evidence>
<feature type="transmembrane region" description="Helical" evidence="5">
    <location>
        <begin position="355"/>
        <end position="376"/>
    </location>
</feature>
<reference evidence="8" key="1">
    <citation type="submission" date="2017-11" db="EMBL/GenBank/DDBJ databases">
        <title>Complete Genome Sequence of Kyrpidia sp. Strain EA-1, a thermophilic, hydrogen-oxidizing Bacterium, isolated from the Azores.</title>
        <authorList>
            <person name="Reiner J.E."/>
            <person name="Lapp C.J."/>
            <person name="Bunk B."/>
            <person name="Gescher J."/>
        </authorList>
    </citation>
    <scope>NUCLEOTIDE SEQUENCE [LARGE SCALE GENOMIC DNA]</scope>
    <source>
        <strain evidence="8">EA-1</strain>
    </source>
</reference>
<dbReference type="AlphaFoldDB" id="A0A2K8N9S2"/>
<dbReference type="GO" id="GO:0055085">
    <property type="term" value="P:transmembrane transport"/>
    <property type="evidence" value="ECO:0007669"/>
    <property type="project" value="InterPro"/>
</dbReference>
<evidence type="ECO:0000256" key="2">
    <source>
        <dbReference type="ARBA" id="ARBA00022692"/>
    </source>
</evidence>
<evidence type="ECO:0000256" key="1">
    <source>
        <dbReference type="ARBA" id="ARBA00004141"/>
    </source>
</evidence>
<comment type="subcellular location">
    <subcellularLocation>
        <location evidence="1">Membrane</location>
        <topology evidence="1">Multi-pass membrane protein</topology>
    </subcellularLocation>
</comment>
<dbReference type="InterPro" id="IPR050367">
    <property type="entry name" value="APC_superfamily"/>
</dbReference>
<evidence type="ECO:0000259" key="6">
    <source>
        <dbReference type="Pfam" id="PF00324"/>
    </source>
</evidence>
<keyword evidence="4 5" id="KW-0472">Membrane</keyword>
<proteinExistence type="predicted"/>
<dbReference type="InterPro" id="IPR004841">
    <property type="entry name" value="AA-permease/SLC12A_dom"/>
</dbReference>
<feature type="transmembrane region" description="Helical" evidence="5">
    <location>
        <begin position="192"/>
        <end position="210"/>
    </location>
</feature>
<dbReference type="PANTHER" id="PTHR42770">
    <property type="entry name" value="AMINO ACID TRANSPORTER-RELATED"/>
    <property type="match status" value="1"/>
</dbReference>
<dbReference type="EMBL" id="CP024955">
    <property type="protein sequence ID" value="ATY86064.1"/>
    <property type="molecule type" value="Genomic_DNA"/>
</dbReference>
<protein>
    <submittedName>
        <fullName evidence="7">Putrescine importer PuuP</fullName>
    </submittedName>
</protein>
<feature type="transmembrane region" description="Helical" evidence="5">
    <location>
        <begin position="231"/>
        <end position="253"/>
    </location>
</feature>
<accession>A0A2K8N9S2</accession>
<dbReference type="Pfam" id="PF00324">
    <property type="entry name" value="AA_permease"/>
    <property type="match status" value="1"/>
</dbReference>
<name>A0A2K8N9S2_9BACL</name>
<keyword evidence="2 5" id="KW-0812">Transmembrane</keyword>
<keyword evidence="3 5" id="KW-1133">Transmembrane helix</keyword>
<gene>
    <name evidence="7" type="ORF">CVV65_14925</name>
</gene>
<feature type="transmembrane region" description="Helical" evidence="5">
    <location>
        <begin position="12"/>
        <end position="33"/>
    </location>
</feature>
<organism evidence="7 8">
    <name type="scientific">Kyrpidia spormannii</name>
    <dbReference type="NCBI Taxonomy" id="2055160"/>
    <lineage>
        <taxon>Bacteria</taxon>
        <taxon>Bacillati</taxon>
        <taxon>Bacillota</taxon>
        <taxon>Bacilli</taxon>
        <taxon>Bacillales</taxon>
        <taxon>Alicyclobacillaceae</taxon>
        <taxon>Kyrpidia</taxon>
    </lineage>
</organism>
<feature type="transmembrane region" description="Helical" evidence="5">
    <location>
        <begin position="45"/>
        <end position="66"/>
    </location>
</feature>
<dbReference type="GO" id="GO:0016020">
    <property type="term" value="C:membrane"/>
    <property type="evidence" value="ECO:0007669"/>
    <property type="project" value="UniProtKB-SubCell"/>
</dbReference>
<feature type="domain" description="Amino acid permease/ SLC12A" evidence="6">
    <location>
        <begin position="16"/>
        <end position="406"/>
    </location>
</feature>
<dbReference type="Proteomes" id="UP000231932">
    <property type="component" value="Chromosome"/>
</dbReference>
<keyword evidence="8" id="KW-1185">Reference proteome</keyword>
<feature type="transmembrane region" description="Helical" evidence="5">
    <location>
        <begin position="411"/>
        <end position="429"/>
    </location>
</feature>
<dbReference type="Gene3D" id="1.20.1740.10">
    <property type="entry name" value="Amino acid/polyamine transporter I"/>
    <property type="match status" value="1"/>
</dbReference>
<evidence type="ECO:0000256" key="3">
    <source>
        <dbReference type="ARBA" id="ARBA00022989"/>
    </source>
</evidence>
<feature type="transmembrane region" description="Helical" evidence="5">
    <location>
        <begin position="123"/>
        <end position="142"/>
    </location>
</feature>
<dbReference type="RefSeq" id="WP_100668814.1">
    <property type="nucleotide sequence ID" value="NZ_CP024955.1"/>
</dbReference>
<evidence type="ECO:0000313" key="8">
    <source>
        <dbReference type="Proteomes" id="UP000231932"/>
    </source>
</evidence>
<evidence type="ECO:0000256" key="5">
    <source>
        <dbReference type="SAM" id="Phobius"/>
    </source>
</evidence>
<dbReference type="KEGG" id="kyr:CVV65_14925"/>
<sequence>MNSEVRLHRSLTLWPVVLFGLAYMVPMTVFSTYGVVAQTTHGQVAASYVVALVGMFFTALSYGKMVRAYPFSGSAYTYTQKSMSPQLGFLVGWAVLMDYLFLPMINYLLAGIFLSAALPGVPAWIWIILFNLLATVINILGLRLAKNVNLLLILFQVLIMIIFVGLSIRGLLSGQGAGTLLSTLPFNNPDGTFSMILAGASILCLSFLGFDAVSTFTEETIEPSTTIPKGILLVTMIGGIMFIIVSYFTQLVYPDYNSFTNPDAAAFDIARFIGGNLFASIFIAGYVVGCFASALSAQASVARLLYAMGRDGVLPKKVFGYIHPTYRTPMFNLLLVTLFSLTALVLDLVTAVSFINFGALVAFTFVNLSVIAHYFVREKKRTLKDIPSYLILPLIGAIVTFWLWTSLDKHAILLGAVWAICGILYLAVLTKMFRLRPPEFDFSEMD</sequence>